<sequence>MFKDLITILQGDRARRAPVSTLVEVLRMRFGSQRLPFREYLAYRFHELDDLSAEERSRFLGSGRKFRLNYVCNDSQWFMLGEKLPMTLFMMATNIPMPKVHAVYDTSGRNLPGAVTLHDKNDVITYLRTTQHYPLFVKPSHSAYGWGAVGLKAYNPESDNLQFLDSKERNLDEWVGQLNPGSAHGILFQELLKPHPEIARICGPRASSIRVSTARLDGHVSIVSAVWRIPTGTNMIDNFQHGASGNLLGGVDIATGRINRVVGLVNNKVEIVDKHPDTGERFDNYILPDWPKVNEMCNQAAHYLMGMNLHHWDIALTDHGPVIVENNEIADIDLHQHGNRKGFWSDTVEKTRCQSYPRYWHTLSMLQKISATFMRKIDMFR</sequence>
<protein>
    <submittedName>
        <fullName evidence="2">Sugar-transfer associated ATP-grasp</fullName>
    </submittedName>
</protein>
<evidence type="ECO:0000259" key="1">
    <source>
        <dbReference type="Pfam" id="PF14397"/>
    </source>
</evidence>
<reference evidence="2" key="1">
    <citation type="submission" date="2021-02" db="EMBL/GenBank/DDBJ databases">
        <authorList>
            <person name="Han P."/>
        </authorList>
    </citation>
    <scope>NUCLEOTIDE SEQUENCE</scope>
    <source>
        <strain evidence="2">Nitrosomonas nitrosa 18-3D</strain>
    </source>
</reference>
<comment type="caution">
    <text evidence="2">The sequence shown here is derived from an EMBL/GenBank/DDBJ whole genome shotgun (WGS) entry which is preliminary data.</text>
</comment>
<dbReference type="Pfam" id="PF14397">
    <property type="entry name" value="ATPgrasp_ST"/>
    <property type="match status" value="1"/>
</dbReference>
<dbReference type="Proteomes" id="UP000601736">
    <property type="component" value="Unassembled WGS sequence"/>
</dbReference>
<feature type="domain" description="Alpha-L-glutamate ligase-related protein ATP-grasp" evidence="1">
    <location>
        <begin position="79"/>
        <end position="344"/>
    </location>
</feature>
<accession>A0A8H8Z1S9</accession>
<dbReference type="AlphaFoldDB" id="A0A8H8Z1S9"/>
<evidence type="ECO:0000313" key="2">
    <source>
        <dbReference type="EMBL" id="CAE6503226.1"/>
    </source>
</evidence>
<dbReference type="RefSeq" id="WP_204799725.1">
    <property type="nucleotide sequence ID" value="NZ_CAJNAP010000012.1"/>
</dbReference>
<dbReference type="EMBL" id="CAJNAP010000012">
    <property type="protein sequence ID" value="CAE6503226.1"/>
    <property type="molecule type" value="Genomic_DNA"/>
</dbReference>
<dbReference type="SUPFAM" id="SSF56059">
    <property type="entry name" value="Glutathione synthetase ATP-binding domain-like"/>
    <property type="match status" value="1"/>
</dbReference>
<evidence type="ECO:0000313" key="3">
    <source>
        <dbReference type="Proteomes" id="UP000601736"/>
    </source>
</evidence>
<proteinExistence type="predicted"/>
<dbReference type="InterPro" id="IPR039523">
    <property type="entry name" value="RimK-rel_E_lig_ATP-grasp"/>
</dbReference>
<gene>
    <name evidence="2" type="ORF">NMYAN_20332</name>
</gene>
<name>A0A8H8Z1S9_9PROT</name>
<organism evidence="2 3">
    <name type="scientific">Nitrosomonas nitrosa</name>
    <dbReference type="NCBI Taxonomy" id="52442"/>
    <lineage>
        <taxon>Bacteria</taxon>
        <taxon>Pseudomonadati</taxon>
        <taxon>Pseudomonadota</taxon>
        <taxon>Betaproteobacteria</taxon>
        <taxon>Nitrosomonadales</taxon>
        <taxon>Nitrosomonadaceae</taxon>
        <taxon>Nitrosomonas</taxon>
    </lineage>
</organism>